<dbReference type="GO" id="GO:0006228">
    <property type="term" value="P:UTP biosynthetic process"/>
    <property type="evidence" value="ECO:0007669"/>
    <property type="project" value="InterPro"/>
</dbReference>
<reference evidence="13" key="1">
    <citation type="journal article" date="2014" name="Front. Microbiol.">
        <title>High frequency of phylogenetically diverse reductive dehalogenase-homologous genes in deep subseafloor sedimentary metagenomes.</title>
        <authorList>
            <person name="Kawai M."/>
            <person name="Futagami T."/>
            <person name="Toyoda A."/>
            <person name="Takaki Y."/>
            <person name="Nishi S."/>
            <person name="Hori S."/>
            <person name="Arai W."/>
            <person name="Tsubouchi T."/>
            <person name="Morono Y."/>
            <person name="Uchiyama I."/>
            <person name="Ito T."/>
            <person name="Fujiyama A."/>
            <person name="Inagaki F."/>
            <person name="Takami H."/>
        </authorList>
    </citation>
    <scope>NUCLEOTIDE SEQUENCE</scope>
    <source>
        <strain evidence="13">Expedition CK06-06</strain>
    </source>
</reference>
<dbReference type="GO" id="GO:0006183">
    <property type="term" value="P:GTP biosynthetic process"/>
    <property type="evidence" value="ECO:0007669"/>
    <property type="project" value="InterPro"/>
</dbReference>
<organism evidence="13">
    <name type="scientific">marine sediment metagenome</name>
    <dbReference type="NCBI Taxonomy" id="412755"/>
    <lineage>
        <taxon>unclassified sequences</taxon>
        <taxon>metagenomes</taxon>
        <taxon>ecological metagenomes</taxon>
    </lineage>
</organism>
<keyword evidence="6" id="KW-0479">Metal-binding</keyword>
<evidence type="ECO:0000256" key="10">
    <source>
        <dbReference type="ARBA" id="ARBA00022842"/>
    </source>
</evidence>
<evidence type="ECO:0000256" key="11">
    <source>
        <dbReference type="ARBA" id="ARBA00023080"/>
    </source>
</evidence>
<keyword evidence="9" id="KW-0067">ATP-binding</keyword>
<feature type="domain" description="Nucleoside diphosphate kinase-like" evidence="12">
    <location>
        <begin position="1"/>
        <end position="138"/>
    </location>
</feature>
<dbReference type="PROSITE" id="PS51374">
    <property type="entry name" value="NDPK_LIKE"/>
    <property type="match status" value="1"/>
</dbReference>
<dbReference type="PANTHER" id="PTHR11349">
    <property type="entry name" value="NUCLEOSIDE DIPHOSPHATE KINASE"/>
    <property type="match status" value="1"/>
</dbReference>
<dbReference type="GO" id="GO:0004550">
    <property type="term" value="F:nucleoside diphosphate kinase activity"/>
    <property type="evidence" value="ECO:0007669"/>
    <property type="project" value="UniProtKB-EC"/>
</dbReference>
<evidence type="ECO:0000256" key="5">
    <source>
        <dbReference type="ARBA" id="ARBA00022679"/>
    </source>
</evidence>
<dbReference type="SMART" id="SM00562">
    <property type="entry name" value="NDK"/>
    <property type="match status" value="1"/>
</dbReference>
<dbReference type="CDD" id="cd04413">
    <property type="entry name" value="NDPk_I"/>
    <property type="match status" value="1"/>
</dbReference>
<dbReference type="InterPro" id="IPR034907">
    <property type="entry name" value="NDK-like_dom"/>
</dbReference>
<dbReference type="GO" id="GO:0005524">
    <property type="term" value="F:ATP binding"/>
    <property type="evidence" value="ECO:0007669"/>
    <property type="project" value="UniProtKB-KW"/>
</dbReference>
<keyword evidence="10" id="KW-0460">Magnesium</keyword>
<dbReference type="FunFam" id="3.30.70.141:FF:000003">
    <property type="entry name" value="Nucleoside diphosphate kinase"/>
    <property type="match status" value="1"/>
</dbReference>
<dbReference type="NCBIfam" id="NF001908">
    <property type="entry name" value="PRK00668.1"/>
    <property type="match status" value="1"/>
</dbReference>
<dbReference type="EC" id="2.7.4.6" evidence="3"/>
<evidence type="ECO:0000259" key="12">
    <source>
        <dbReference type="SMART" id="SM00562"/>
    </source>
</evidence>
<name>X1SAT4_9ZZZZ</name>
<evidence type="ECO:0000256" key="4">
    <source>
        <dbReference type="ARBA" id="ARBA00017632"/>
    </source>
</evidence>
<dbReference type="PROSITE" id="PS00469">
    <property type="entry name" value="NDPK"/>
    <property type="match status" value="1"/>
</dbReference>
<dbReference type="InterPro" id="IPR023005">
    <property type="entry name" value="Nucleoside_diP_kinase_AS"/>
</dbReference>
<dbReference type="GO" id="GO:0006241">
    <property type="term" value="P:CTP biosynthetic process"/>
    <property type="evidence" value="ECO:0007669"/>
    <property type="project" value="InterPro"/>
</dbReference>
<dbReference type="EMBL" id="BARW01001224">
    <property type="protein sequence ID" value="GAI72520.1"/>
    <property type="molecule type" value="Genomic_DNA"/>
</dbReference>
<dbReference type="HAMAP" id="MF_00451">
    <property type="entry name" value="NDP_kinase"/>
    <property type="match status" value="1"/>
</dbReference>
<keyword evidence="11" id="KW-0546">Nucleotide metabolism</keyword>
<evidence type="ECO:0000256" key="9">
    <source>
        <dbReference type="ARBA" id="ARBA00022840"/>
    </source>
</evidence>
<protein>
    <recommendedName>
        <fullName evidence="4">Nucleoside diphosphate kinase</fullName>
        <ecNumber evidence="3">2.7.4.6</ecNumber>
    </recommendedName>
</protein>
<dbReference type="AlphaFoldDB" id="X1SAT4"/>
<evidence type="ECO:0000256" key="7">
    <source>
        <dbReference type="ARBA" id="ARBA00022741"/>
    </source>
</evidence>
<evidence type="ECO:0000256" key="1">
    <source>
        <dbReference type="ARBA" id="ARBA00001946"/>
    </source>
</evidence>
<comment type="similarity">
    <text evidence="2">Belongs to the NDK family.</text>
</comment>
<evidence type="ECO:0000313" key="13">
    <source>
        <dbReference type="EMBL" id="GAI72520.1"/>
    </source>
</evidence>
<proteinExistence type="inferred from homology"/>
<comment type="cofactor">
    <cofactor evidence="1">
        <name>Mg(2+)</name>
        <dbReference type="ChEBI" id="CHEBI:18420"/>
    </cofactor>
</comment>
<evidence type="ECO:0000256" key="8">
    <source>
        <dbReference type="ARBA" id="ARBA00022777"/>
    </source>
</evidence>
<keyword evidence="5" id="KW-0808">Transferase</keyword>
<evidence type="ECO:0000256" key="3">
    <source>
        <dbReference type="ARBA" id="ARBA00012966"/>
    </source>
</evidence>
<dbReference type="InterPro" id="IPR001564">
    <property type="entry name" value="Nucleoside_diP_kinase"/>
</dbReference>
<dbReference type="Gene3D" id="3.30.70.141">
    <property type="entry name" value="Nucleoside diphosphate kinase-like domain"/>
    <property type="match status" value="1"/>
</dbReference>
<gene>
    <name evidence="13" type="ORF">S12H4_04104</name>
</gene>
<dbReference type="SUPFAM" id="SSF54919">
    <property type="entry name" value="Nucleoside diphosphate kinase, NDK"/>
    <property type="match status" value="1"/>
</dbReference>
<accession>X1SAT4</accession>
<dbReference type="PRINTS" id="PR01243">
    <property type="entry name" value="NUCDPKINASE"/>
</dbReference>
<dbReference type="InterPro" id="IPR036850">
    <property type="entry name" value="NDK-like_dom_sf"/>
</dbReference>
<keyword evidence="7" id="KW-0547">Nucleotide-binding</keyword>
<evidence type="ECO:0000256" key="6">
    <source>
        <dbReference type="ARBA" id="ARBA00022723"/>
    </source>
</evidence>
<evidence type="ECO:0000256" key="2">
    <source>
        <dbReference type="ARBA" id="ARBA00008142"/>
    </source>
</evidence>
<dbReference type="Pfam" id="PF00334">
    <property type="entry name" value="NDK"/>
    <property type="match status" value="1"/>
</dbReference>
<sequence>MERALVLIKPDAMQRGLAGTIITRLEKQGLKLVAIKLLRLDKALARRLYAIHKDKPFFNSLVDYISSVPIVATVFEGEGAIAVIRKTMGATDPAKAEAGTIRGDFGVDTEHNSVHGSDSVETAEKEIKLFFSEDEIFNYHQ</sequence>
<comment type="caution">
    <text evidence="13">The sequence shown here is derived from an EMBL/GenBank/DDBJ whole genome shotgun (WGS) entry which is preliminary data.</text>
</comment>
<dbReference type="GO" id="GO:0046872">
    <property type="term" value="F:metal ion binding"/>
    <property type="evidence" value="ECO:0007669"/>
    <property type="project" value="UniProtKB-KW"/>
</dbReference>
<keyword evidence="8" id="KW-0418">Kinase</keyword>